<reference evidence="2" key="1">
    <citation type="submission" date="2016-10" db="EMBL/GenBank/DDBJ databases">
        <authorList>
            <person name="Varghese N."/>
            <person name="Submissions S."/>
        </authorList>
    </citation>
    <scope>NUCLEOTIDE SEQUENCE [LARGE SCALE GENOMIC DNA]</scope>
    <source>
        <strain evidence="2">CGMCC 4.7047</strain>
    </source>
</reference>
<proteinExistence type="predicted"/>
<organism evidence="1 2">
    <name type="scientific">Streptomyces harbinensis</name>
    <dbReference type="NCBI Taxonomy" id="1176198"/>
    <lineage>
        <taxon>Bacteria</taxon>
        <taxon>Bacillati</taxon>
        <taxon>Actinomycetota</taxon>
        <taxon>Actinomycetes</taxon>
        <taxon>Kitasatosporales</taxon>
        <taxon>Streptomycetaceae</taxon>
        <taxon>Streptomyces</taxon>
    </lineage>
</organism>
<protein>
    <submittedName>
        <fullName evidence="1">Uncharacterized protein</fullName>
    </submittedName>
</protein>
<dbReference type="AlphaFoldDB" id="A0A1I6WET2"/>
<dbReference type="STRING" id="1176198.SAMN05444716_1233"/>
<accession>A0A1I6WET2</accession>
<keyword evidence="2" id="KW-1185">Reference proteome</keyword>
<evidence type="ECO:0000313" key="1">
    <source>
        <dbReference type="EMBL" id="SFT24064.1"/>
    </source>
</evidence>
<dbReference type="EMBL" id="FPAB01000023">
    <property type="protein sequence ID" value="SFT24064.1"/>
    <property type="molecule type" value="Genomic_DNA"/>
</dbReference>
<dbReference type="Proteomes" id="UP000198873">
    <property type="component" value="Unassembled WGS sequence"/>
</dbReference>
<sequence>MTLAVVPTIDAELLSDASCTLVELACTPDDSQLQARAVEQLAPLLGQLRSATGLDAEDDSLWLNAWDGYGINRRERTR</sequence>
<name>A0A1I6WET2_9ACTN</name>
<gene>
    <name evidence="1" type="ORF">SAMN05444716_1233</name>
</gene>
<evidence type="ECO:0000313" key="2">
    <source>
        <dbReference type="Proteomes" id="UP000198873"/>
    </source>
</evidence>